<feature type="transmembrane region" description="Helical" evidence="20">
    <location>
        <begin position="35"/>
        <end position="55"/>
    </location>
</feature>
<evidence type="ECO:0000256" key="16">
    <source>
        <dbReference type="ARBA" id="ARBA00023128"/>
    </source>
</evidence>
<evidence type="ECO:0000256" key="20">
    <source>
        <dbReference type="RuleBase" id="RU369011"/>
    </source>
</evidence>
<dbReference type="GO" id="GO:0048471">
    <property type="term" value="C:perinuclear region of cytoplasm"/>
    <property type="evidence" value="ECO:0007669"/>
    <property type="project" value="UniProtKB-SubCell"/>
</dbReference>
<protein>
    <recommendedName>
        <fullName evidence="20">Zinc transporter ZIP9</fullName>
        <shortName evidence="20">ZIP-9</shortName>
    </recommendedName>
    <alternativeName>
        <fullName evidence="20">Solute carrier family 39 member 9</fullName>
    </alternativeName>
    <alternativeName>
        <fullName evidence="20">Zrt- and Irt-like protein 9</fullName>
    </alternativeName>
</protein>
<dbReference type="EMBL" id="JBIYXZ010002082">
    <property type="protein sequence ID" value="KAL3049635.1"/>
    <property type="molecule type" value="Genomic_DNA"/>
</dbReference>
<evidence type="ECO:0000256" key="5">
    <source>
        <dbReference type="ARBA" id="ARBA00004651"/>
    </source>
</evidence>
<dbReference type="GO" id="GO:0005739">
    <property type="term" value="C:mitochondrion"/>
    <property type="evidence" value="ECO:0007669"/>
    <property type="project" value="UniProtKB-SubCell"/>
</dbReference>
<reference evidence="22 23" key="2">
    <citation type="journal article" date="2024" name="G3 (Bethesda)">
        <title>The genome of the cryopelagic Antarctic bald notothen, Trematomus borchgrevinki.</title>
        <authorList>
            <person name="Rayamajhi N."/>
            <person name="Rivera-Colon A.G."/>
            <person name="Minhas B.F."/>
            <person name="Cheng C.C."/>
            <person name="Catchen J.M."/>
        </authorList>
    </citation>
    <scope>NUCLEOTIDE SEQUENCE [LARGE SCALE GENOMIC DNA]</scope>
    <source>
        <strain evidence="22">AGRC-2024</strain>
    </source>
</reference>
<keyword evidence="16" id="KW-0496">Mitochondrion</keyword>
<dbReference type="PANTHER" id="PTHR16133">
    <property type="entry name" value="SOLUTE CARRIER FAMILY 39 ZINC TRANSPORTER , MEMBER 9-RELATED"/>
    <property type="match status" value="1"/>
</dbReference>
<feature type="transmembrane region" description="Helical" evidence="20">
    <location>
        <begin position="177"/>
        <end position="199"/>
    </location>
</feature>
<evidence type="ECO:0000256" key="9">
    <source>
        <dbReference type="ARBA" id="ARBA00022490"/>
    </source>
</evidence>
<dbReference type="Proteomes" id="UP001619887">
    <property type="component" value="Unassembled WGS sequence"/>
</dbReference>
<comment type="subcellular location">
    <subcellularLocation>
        <location evidence="5 20">Cell membrane</location>
        <topology evidence="5 20">Multi-pass membrane protein</topology>
    </subcellularLocation>
    <subcellularLocation>
        <location evidence="4 20">Cytoplasm</location>
        <location evidence="4 20">Perinuclear region</location>
    </subcellularLocation>
    <subcellularLocation>
        <location evidence="3 20">Golgi apparatus</location>
        <location evidence="3 20">trans-Golgi network membrane</location>
    </subcellularLocation>
    <subcellularLocation>
        <location evidence="2 20">Mitochondrion</location>
    </subcellularLocation>
    <subcellularLocation>
        <location evidence="1 20">Nucleus</location>
    </subcellularLocation>
</comment>
<dbReference type="GO" id="GO:0005886">
    <property type="term" value="C:plasma membrane"/>
    <property type="evidence" value="ECO:0007669"/>
    <property type="project" value="UniProtKB-SubCell"/>
</dbReference>
<evidence type="ECO:0000313" key="23">
    <source>
        <dbReference type="Proteomes" id="UP001619887"/>
    </source>
</evidence>
<comment type="function">
    <text evidence="20">Transports zinc ions across cell and organelle membranes into the cytoplasm and regulates intracellular zinc homeostasis. Participates in the zinc ions efflux out of the secretory compartments. Also functions as membrane androgen receptor that mediates, through a G protein, the non-classical androgen signaling pathway, characterized by the activation of MAPK3/MAPK1 (Erk1/2) and transcription factors CREB1 or ATF1. Moreover, has dual functions as membrane-bound androgen receptor and as an androgen-dependent zinc transporter both of which are mediated through an inhibitory G protein (Gi) that mediates both MAP kinase and zinc signaling leading to the androgen-dependent apoptotic process.</text>
</comment>
<sequence length="335" mass="34751">MDDFSSISLLSLAMLVGCYVAGTIPLAVNFSEEKLKLVTVLGAGLLCGTALAVIIPEGVHALYEEILEGAHHSHGQAGVVEVSEAKGEVDVSAGGKHEHSHEQLHACIGVSLVLGFVFMLLVDQIGSAHVHSTEALDPEAARASSKITTTLGLVVHAAADGVALGAAASTSQTSVQLIVFVAIMLHKAPAAFGLVSFLMHAGLERNRIRRHLLVFSLAAPVLAMLTFLGLSQSSKEALSDFNATGVAMLFSAGTFLYVATVHVLPEVGGGRGPQPLSCGGERRKGTEQSGGGSAGSGLPHPSGALRRAPPLDPENRAVLDGNLRGRQRLQTLRMC</sequence>
<keyword evidence="11 20" id="KW-0862">Zinc</keyword>
<organism evidence="22 23">
    <name type="scientific">Pagothenia borchgrevinki</name>
    <name type="common">Bald rockcod</name>
    <name type="synonym">Trematomus borchgrevinki</name>
    <dbReference type="NCBI Taxonomy" id="8213"/>
    <lineage>
        <taxon>Eukaryota</taxon>
        <taxon>Metazoa</taxon>
        <taxon>Chordata</taxon>
        <taxon>Craniata</taxon>
        <taxon>Vertebrata</taxon>
        <taxon>Euteleostomi</taxon>
        <taxon>Actinopterygii</taxon>
        <taxon>Neopterygii</taxon>
        <taxon>Teleostei</taxon>
        <taxon>Neoteleostei</taxon>
        <taxon>Acanthomorphata</taxon>
        <taxon>Eupercaria</taxon>
        <taxon>Perciformes</taxon>
        <taxon>Notothenioidei</taxon>
        <taxon>Nototheniidae</taxon>
        <taxon>Pagothenia</taxon>
    </lineage>
</organism>
<feature type="transmembrane region" description="Helical" evidence="20">
    <location>
        <begin position="243"/>
        <end position="264"/>
    </location>
</feature>
<evidence type="ECO:0000256" key="3">
    <source>
        <dbReference type="ARBA" id="ARBA00004198"/>
    </source>
</evidence>
<dbReference type="AlphaFoldDB" id="A0ABD2G6W4"/>
<keyword evidence="15 20" id="KW-0406">Ion transport</keyword>
<evidence type="ECO:0000256" key="2">
    <source>
        <dbReference type="ARBA" id="ARBA00004173"/>
    </source>
</evidence>
<evidence type="ECO:0000256" key="15">
    <source>
        <dbReference type="ARBA" id="ARBA00023065"/>
    </source>
</evidence>
<evidence type="ECO:0000256" key="8">
    <source>
        <dbReference type="ARBA" id="ARBA00022475"/>
    </source>
</evidence>
<accession>A0ABD2G6W4</accession>
<dbReference type="GO" id="GO:0005385">
    <property type="term" value="F:zinc ion transmembrane transporter activity"/>
    <property type="evidence" value="ECO:0007669"/>
    <property type="project" value="UniProtKB-UniRule"/>
</dbReference>
<name>A0ABD2G6W4_PAGBO</name>
<evidence type="ECO:0000256" key="18">
    <source>
        <dbReference type="ARBA" id="ARBA00023242"/>
    </source>
</evidence>
<evidence type="ECO:0000256" key="14">
    <source>
        <dbReference type="ARBA" id="ARBA00023034"/>
    </source>
</evidence>
<evidence type="ECO:0000256" key="7">
    <source>
        <dbReference type="ARBA" id="ARBA00022448"/>
    </source>
</evidence>
<evidence type="ECO:0000256" key="17">
    <source>
        <dbReference type="ARBA" id="ARBA00023136"/>
    </source>
</evidence>
<evidence type="ECO:0000256" key="19">
    <source>
        <dbReference type="ARBA" id="ARBA00034634"/>
    </source>
</evidence>
<gene>
    <name evidence="22" type="ORF">OYC64_008983</name>
</gene>
<keyword evidence="9" id="KW-0963">Cytoplasm</keyword>
<keyword evidence="20" id="KW-0325">Glycoprotein</keyword>
<feature type="region of interest" description="Disordered" evidence="21">
    <location>
        <begin position="270"/>
        <end position="323"/>
    </location>
</feature>
<feature type="transmembrane region" description="Helical" evidence="20">
    <location>
        <begin position="211"/>
        <end position="231"/>
    </location>
</feature>
<keyword evidence="7 20" id="KW-0813">Transport</keyword>
<dbReference type="GO" id="GO:0005634">
    <property type="term" value="C:nucleus"/>
    <property type="evidence" value="ECO:0007669"/>
    <property type="project" value="UniProtKB-SubCell"/>
</dbReference>
<feature type="transmembrane region" description="Helical" evidence="20">
    <location>
        <begin position="6"/>
        <end position="28"/>
    </location>
</feature>
<dbReference type="InterPro" id="IPR003689">
    <property type="entry name" value="ZIP"/>
</dbReference>
<dbReference type="PANTHER" id="PTHR16133:SF5">
    <property type="entry name" value="ZINC TRANSPORTER ZIP9"/>
    <property type="match status" value="1"/>
</dbReference>
<keyword evidence="23" id="KW-1185">Reference proteome</keyword>
<comment type="caution">
    <text evidence="22">The sequence shown here is derived from an EMBL/GenBank/DDBJ whole genome shotgun (WGS) entry which is preliminary data.</text>
</comment>
<keyword evidence="10 20" id="KW-0812">Transmembrane</keyword>
<keyword evidence="17 20" id="KW-0472">Membrane</keyword>
<evidence type="ECO:0000256" key="12">
    <source>
        <dbReference type="ARBA" id="ARBA00022906"/>
    </source>
</evidence>
<comment type="catalytic activity">
    <reaction evidence="19">
        <text>Zn(2+)(in) = Zn(2+)(out)</text>
        <dbReference type="Rhea" id="RHEA:29351"/>
        <dbReference type="ChEBI" id="CHEBI:29105"/>
    </reaction>
</comment>
<proteinExistence type="inferred from homology"/>
<evidence type="ECO:0000256" key="13">
    <source>
        <dbReference type="ARBA" id="ARBA00022989"/>
    </source>
</evidence>
<dbReference type="GO" id="GO:0005794">
    <property type="term" value="C:Golgi apparatus"/>
    <property type="evidence" value="ECO:0007669"/>
    <property type="project" value="UniProtKB-SubCell"/>
</dbReference>
<keyword evidence="12 20" id="KW-0864">Zinc transport</keyword>
<evidence type="ECO:0000313" key="22">
    <source>
        <dbReference type="EMBL" id="KAL3049635.1"/>
    </source>
</evidence>
<evidence type="ECO:0000256" key="11">
    <source>
        <dbReference type="ARBA" id="ARBA00022833"/>
    </source>
</evidence>
<keyword evidence="13 20" id="KW-1133">Transmembrane helix</keyword>
<evidence type="ECO:0000256" key="1">
    <source>
        <dbReference type="ARBA" id="ARBA00004123"/>
    </source>
</evidence>
<dbReference type="InterPro" id="IPR045891">
    <property type="entry name" value="ZIP9"/>
</dbReference>
<dbReference type="Pfam" id="PF02535">
    <property type="entry name" value="Zip"/>
    <property type="match status" value="2"/>
</dbReference>
<evidence type="ECO:0000256" key="21">
    <source>
        <dbReference type="SAM" id="MobiDB-lite"/>
    </source>
</evidence>
<evidence type="ECO:0000256" key="10">
    <source>
        <dbReference type="ARBA" id="ARBA00022692"/>
    </source>
</evidence>
<evidence type="ECO:0000256" key="6">
    <source>
        <dbReference type="ARBA" id="ARBA00006939"/>
    </source>
</evidence>
<feature type="transmembrane region" description="Helical" evidence="20">
    <location>
        <begin position="103"/>
        <end position="122"/>
    </location>
</feature>
<keyword evidence="18" id="KW-0539">Nucleus</keyword>
<reference evidence="22 23" key="1">
    <citation type="journal article" date="2022" name="G3 (Bethesda)">
        <title>Evaluating Illumina-, Nanopore-, and PacBio-based genome assembly strategies with the bald notothen, Trematomus borchgrevinki.</title>
        <authorList>
            <person name="Rayamajhi N."/>
            <person name="Cheng C.C."/>
            <person name="Catchen J.M."/>
        </authorList>
    </citation>
    <scope>NUCLEOTIDE SEQUENCE [LARGE SCALE GENOMIC DNA]</scope>
    <source>
        <strain evidence="22">AGRC-2024</strain>
    </source>
</reference>
<comment type="similarity">
    <text evidence="6 20">Belongs to the ZIP transporter (TC 2.A.5) family.</text>
</comment>
<evidence type="ECO:0000256" key="4">
    <source>
        <dbReference type="ARBA" id="ARBA00004556"/>
    </source>
</evidence>
<keyword evidence="14" id="KW-0333">Golgi apparatus</keyword>
<keyword evidence="8" id="KW-1003">Cell membrane</keyword>